<dbReference type="Proteomes" id="UP001172102">
    <property type="component" value="Unassembled WGS sequence"/>
</dbReference>
<feature type="non-terminal residue" evidence="2">
    <location>
        <position position="1"/>
    </location>
</feature>
<dbReference type="SUPFAM" id="SSF55729">
    <property type="entry name" value="Acyl-CoA N-acyltransferases (Nat)"/>
    <property type="match status" value="1"/>
</dbReference>
<dbReference type="AlphaFoldDB" id="A0AA40DQF9"/>
<dbReference type="PROSITE" id="PS51186">
    <property type="entry name" value="GNAT"/>
    <property type="match status" value="1"/>
</dbReference>
<sequence length="155" mass="17233">TWTKGHSSGAQYLCTTHFDIGNVIDPLNAAFASDLLWWTSPLDNEELVKLVQNSMCFAVFQTDANQHLVGFGRLITDRVTFAYLTDVFVLPEHQGKGVGRWMMGCVNEVLGFWPHLRGCLLLTGDPKALKFYYETLGAEDIKKVVPGLVALEKVG</sequence>
<evidence type="ECO:0000313" key="3">
    <source>
        <dbReference type="Proteomes" id="UP001172102"/>
    </source>
</evidence>
<dbReference type="InterPro" id="IPR016181">
    <property type="entry name" value="Acyl_CoA_acyltransferase"/>
</dbReference>
<evidence type="ECO:0000313" key="2">
    <source>
        <dbReference type="EMBL" id="KAK0708288.1"/>
    </source>
</evidence>
<dbReference type="CDD" id="cd04301">
    <property type="entry name" value="NAT_SF"/>
    <property type="match status" value="1"/>
</dbReference>
<comment type="caution">
    <text evidence="2">The sequence shown here is derived from an EMBL/GenBank/DDBJ whole genome shotgun (WGS) entry which is preliminary data.</text>
</comment>
<keyword evidence="3" id="KW-1185">Reference proteome</keyword>
<dbReference type="EMBL" id="JAUKUA010000006">
    <property type="protein sequence ID" value="KAK0708288.1"/>
    <property type="molecule type" value="Genomic_DNA"/>
</dbReference>
<organism evidence="2 3">
    <name type="scientific">Lasiosphaeris hirsuta</name>
    <dbReference type="NCBI Taxonomy" id="260670"/>
    <lineage>
        <taxon>Eukaryota</taxon>
        <taxon>Fungi</taxon>
        <taxon>Dikarya</taxon>
        <taxon>Ascomycota</taxon>
        <taxon>Pezizomycotina</taxon>
        <taxon>Sordariomycetes</taxon>
        <taxon>Sordariomycetidae</taxon>
        <taxon>Sordariales</taxon>
        <taxon>Lasiosphaeriaceae</taxon>
        <taxon>Lasiosphaeris</taxon>
    </lineage>
</organism>
<gene>
    <name evidence="2" type="ORF">B0H67DRAFT_448496</name>
</gene>
<dbReference type="GO" id="GO:0016747">
    <property type="term" value="F:acyltransferase activity, transferring groups other than amino-acyl groups"/>
    <property type="evidence" value="ECO:0007669"/>
    <property type="project" value="InterPro"/>
</dbReference>
<dbReference type="InterPro" id="IPR000182">
    <property type="entry name" value="GNAT_dom"/>
</dbReference>
<reference evidence="2" key="1">
    <citation type="submission" date="2023-06" db="EMBL/GenBank/DDBJ databases">
        <title>Genome-scale phylogeny and comparative genomics of the fungal order Sordariales.</title>
        <authorList>
            <consortium name="Lawrence Berkeley National Laboratory"/>
            <person name="Hensen N."/>
            <person name="Bonometti L."/>
            <person name="Westerberg I."/>
            <person name="Brannstrom I.O."/>
            <person name="Guillou S."/>
            <person name="Cros-Aarteil S."/>
            <person name="Calhoun S."/>
            <person name="Haridas S."/>
            <person name="Kuo A."/>
            <person name="Mondo S."/>
            <person name="Pangilinan J."/>
            <person name="Riley R."/>
            <person name="Labutti K."/>
            <person name="Andreopoulos B."/>
            <person name="Lipzen A."/>
            <person name="Chen C."/>
            <person name="Yanf M."/>
            <person name="Daum C."/>
            <person name="Ng V."/>
            <person name="Clum A."/>
            <person name="Steindorff A."/>
            <person name="Ohm R."/>
            <person name="Martin F."/>
            <person name="Silar P."/>
            <person name="Natvig D."/>
            <person name="Lalanne C."/>
            <person name="Gautier V."/>
            <person name="Ament-Velasquez S.L."/>
            <person name="Kruys A."/>
            <person name="Hutchinson M.I."/>
            <person name="Powell A.J."/>
            <person name="Barry K."/>
            <person name="Miller A.N."/>
            <person name="Grigoriev I.V."/>
            <person name="Debuchy R."/>
            <person name="Gladieux P."/>
            <person name="Thoren M.H."/>
            <person name="Johannesson H."/>
        </authorList>
    </citation>
    <scope>NUCLEOTIDE SEQUENCE</scope>
    <source>
        <strain evidence="2">SMH4607-1</strain>
    </source>
</reference>
<dbReference type="Pfam" id="PF13508">
    <property type="entry name" value="Acetyltransf_7"/>
    <property type="match status" value="1"/>
</dbReference>
<feature type="domain" description="N-acetyltransferase" evidence="1">
    <location>
        <begin position="10"/>
        <end position="155"/>
    </location>
</feature>
<accession>A0AA40DQF9</accession>
<dbReference type="Gene3D" id="3.40.630.30">
    <property type="match status" value="1"/>
</dbReference>
<proteinExistence type="predicted"/>
<dbReference type="InterPro" id="IPR053144">
    <property type="entry name" value="Acetyltransferase_Butenolide"/>
</dbReference>
<name>A0AA40DQF9_9PEZI</name>
<feature type="non-terminal residue" evidence="2">
    <location>
        <position position="155"/>
    </location>
</feature>
<evidence type="ECO:0000259" key="1">
    <source>
        <dbReference type="PROSITE" id="PS51186"/>
    </source>
</evidence>
<protein>
    <recommendedName>
        <fullName evidence="1">N-acetyltransferase domain-containing protein</fullName>
    </recommendedName>
</protein>
<dbReference type="PANTHER" id="PTHR43233:SF1">
    <property type="entry name" value="FAMILY N-ACETYLTRANSFERASE, PUTATIVE (AFU_ORTHOLOGUE AFUA_6G03350)-RELATED"/>
    <property type="match status" value="1"/>
</dbReference>
<dbReference type="PANTHER" id="PTHR43233">
    <property type="entry name" value="FAMILY N-ACETYLTRANSFERASE, PUTATIVE (AFU_ORTHOLOGUE AFUA_6G03350)-RELATED"/>
    <property type="match status" value="1"/>
</dbReference>